<sequence length="129" mass="13694">MPQDSNVAHRIGGTHRIELPGRGRYRPGNRIFPVEPGDSPTVLSDVVRGVEGMLDRHVPFLDVRIEPSGGVRHGQTVRTGPSYRAIAASARISVSPSARARAISIRSNGSRCSNGSVPSASACRQVSGK</sequence>
<evidence type="ECO:0000313" key="3">
    <source>
        <dbReference type="Proteomes" id="UP000249165"/>
    </source>
</evidence>
<dbReference type="RefSeq" id="WP_170134619.1">
    <property type="nucleotide sequence ID" value="NZ_LIQE01000054.1"/>
</dbReference>
<evidence type="ECO:0000313" key="2">
    <source>
        <dbReference type="EMBL" id="RAK11310.1"/>
    </source>
</evidence>
<feature type="region of interest" description="Disordered" evidence="1">
    <location>
        <begin position="1"/>
        <end position="24"/>
    </location>
</feature>
<dbReference type="AlphaFoldDB" id="A0A327XRH0"/>
<reference evidence="2 3" key="1">
    <citation type="submission" date="2018-06" db="EMBL/GenBank/DDBJ databases">
        <title>Genomic Encyclopedia of Archaeal and Bacterial Type Strains, Phase II (KMG-II): from individual species to whole genera.</title>
        <authorList>
            <person name="Goeker M."/>
        </authorList>
    </citation>
    <scope>NUCLEOTIDE SEQUENCE [LARGE SCALE GENOMIC DNA]</scope>
    <source>
        <strain evidence="2 3">DSM 22011</strain>
    </source>
</reference>
<accession>A0A327XRH0</accession>
<evidence type="ECO:0000256" key="1">
    <source>
        <dbReference type="SAM" id="MobiDB-lite"/>
    </source>
</evidence>
<proteinExistence type="predicted"/>
<comment type="caution">
    <text evidence="2">The sequence shown here is derived from an EMBL/GenBank/DDBJ whole genome shotgun (WGS) entry which is preliminary data.</text>
</comment>
<organism evidence="2 3">
    <name type="scientific">Salipiger aestuarii</name>
    <dbReference type="NCBI Taxonomy" id="568098"/>
    <lineage>
        <taxon>Bacteria</taxon>
        <taxon>Pseudomonadati</taxon>
        <taxon>Pseudomonadota</taxon>
        <taxon>Alphaproteobacteria</taxon>
        <taxon>Rhodobacterales</taxon>
        <taxon>Roseobacteraceae</taxon>
        <taxon>Salipiger</taxon>
    </lineage>
</organism>
<protein>
    <submittedName>
        <fullName evidence="2">Uncharacterized protein</fullName>
    </submittedName>
</protein>
<feature type="region of interest" description="Disordered" evidence="1">
    <location>
        <begin position="108"/>
        <end position="129"/>
    </location>
</feature>
<gene>
    <name evidence="2" type="ORF">ATI53_104910</name>
</gene>
<dbReference type="EMBL" id="QLMG01000049">
    <property type="protein sequence ID" value="RAK11310.1"/>
    <property type="molecule type" value="Genomic_DNA"/>
</dbReference>
<dbReference type="Proteomes" id="UP000249165">
    <property type="component" value="Unassembled WGS sequence"/>
</dbReference>
<name>A0A327XRH0_9RHOB</name>
<keyword evidence="3" id="KW-1185">Reference proteome</keyword>